<evidence type="ECO:0000313" key="2">
    <source>
        <dbReference type="EMBL" id="QJA97191.1"/>
    </source>
</evidence>
<dbReference type="EMBL" id="MT143471">
    <property type="protein sequence ID" value="QJA97191.1"/>
    <property type="molecule type" value="Genomic_DNA"/>
</dbReference>
<organism evidence="2">
    <name type="scientific">viral metagenome</name>
    <dbReference type="NCBI Taxonomy" id="1070528"/>
    <lineage>
        <taxon>unclassified sequences</taxon>
        <taxon>metagenomes</taxon>
        <taxon>organismal metagenomes</taxon>
    </lineage>
</organism>
<proteinExistence type="predicted"/>
<dbReference type="EMBL" id="MT141716">
    <property type="protein sequence ID" value="QJA69560.1"/>
    <property type="molecule type" value="Genomic_DNA"/>
</dbReference>
<name>A0A6M3LW80_9ZZZZ</name>
<sequence length="91" mass="10357">MLKEVAGILAEIAPNEGYKFYDRVAGEIHNKYMVWFKAEIEKLAVIKEDKLIELMKESGCTNDIRIGVNAKLALDIAIQDFKKQLLGLMEE</sequence>
<reference evidence="2" key="1">
    <citation type="submission" date="2020-03" db="EMBL/GenBank/DDBJ databases">
        <title>The deep terrestrial virosphere.</title>
        <authorList>
            <person name="Holmfeldt K."/>
            <person name="Nilsson E."/>
            <person name="Simone D."/>
            <person name="Lopez-Fernandez M."/>
            <person name="Wu X."/>
            <person name="de Brujin I."/>
            <person name="Lundin D."/>
            <person name="Andersson A."/>
            <person name="Bertilsson S."/>
            <person name="Dopson M."/>
        </authorList>
    </citation>
    <scope>NUCLEOTIDE SEQUENCE</scope>
    <source>
        <strain evidence="1">MM415A04484</strain>
        <strain evidence="2">MM415B06518</strain>
    </source>
</reference>
<accession>A0A6M3LW80</accession>
<evidence type="ECO:0000313" key="1">
    <source>
        <dbReference type="EMBL" id="QJA69560.1"/>
    </source>
</evidence>
<dbReference type="AlphaFoldDB" id="A0A6M3LW80"/>
<gene>
    <name evidence="1" type="ORF">MM415A04484_0005</name>
    <name evidence="2" type="ORF">MM415B06518_0003</name>
</gene>
<protein>
    <submittedName>
        <fullName evidence="2">Uncharacterized protein</fullName>
    </submittedName>
</protein>